<accession>A0A1H0LEX6</accession>
<feature type="transmembrane region" description="Helical" evidence="1">
    <location>
        <begin position="6"/>
        <end position="28"/>
    </location>
</feature>
<gene>
    <name evidence="2" type="ORF">SAMN05192558_104120</name>
</gene>
<keyword evidence="1" id="KW-0812">Transmembrane</keyword>
<dbReference type="EMBL" id="FNJB01000004">
    <property type="protein sequence ID" value="SDO66655.1"/>
    <property type="molecule type" value="Genomic_DNA"/>
</dbReference>
<name>A0A1H0LEX6_9PSEU</name>
<organism evidence="2 3">
    <name type="scientific">Actinokineospora alba</name>
    <dbReference type="NCBI Taxonomy" id="504798"/>
    <lineage>
        <taxon>Bacteria</taxon>
        <taxon>Bacillati</taxon>
        <taxon>Actinomycetota</taxon>
        <taxon>Actinomycetes</taxon>
        <taxon>Pseudonocardiales</taxon>
        <taxon>Pseudonocardiaceae</taxon>
        <taxon>Actinokineospora</taxon>
    </lineage>
</organism>
<dbReference type="Proteomes" id="UP000199651">
    <property type="component" value="Unassembled WGS sequence"/>
</dbReference>
<keyword evidence="1" id="KW-0472">Membrane</keyword>
<protein>
    <submittedName>
        <fullName evidence="2">Uncharacterized protein</fullName>
    </submittedName>
</protein>
<reference evidence="3" key="1">
    <citation type="submission" date="2016-10" db="EMBL/GenBank/DDBJ databases">
        <authorList>
            <person name="Varghese N."/>
            <person name="Submissions S."/>
        </authorList>
    </citation>
    <scope>NUCLEOTIDE SEQUENCE [LARGE SCALE GENOMIC DNA]</scope>
    <source>
        <strain evidence="3">IBRC-M 10655</strain>
    </source>
</reference>
<keyword evidence="1" id="KW-1133">Transmembrane helix</keyword>
<evidence type="ECO:0000256" key="1">
    <source>
        <dbReference type="SAM" id="Phobius"/>
    </source>
</evidence>
<proteinExistence type="predicted"/>
<evidence type="ECO:0000313" key="2">
    <source>
        <dbReference type="EMBL" id="SDO66655.1"/>
    </source>
</evidence>
<sequence>MDWPSLLVGALAGGMVGIVMQNVLFPVAERRWQSRRHRAFYIKANRAWSQVEQLHPRLVLVQAGWDHESCFPEGSVVLRLEGNFELTNAATIANRAAHSDEWTAAGYTDGEQIGIASISTTRISDEPSDEFKGRAHRLTLTVHRYHYFDFLATHMLRLLGTVEERKVLDSIAGAANPDRPAPGFPTPCSVGLSMFCEGGTHLLTPRRSSSTGPAGWEGGKFFNAVGENAALRDFAAANRQLHETTPDVVARRGLYEENGLL</sequence>
<keyword evidence="3" id="KW-1185">Reference proteome</keyword>
<dbReference type="RefSeq" id="WP_133794449.1">
    <property type="nucleotide sequence ID" value="NZ_FNDV01000009.1"/>
</dbReference>
<evidence type="ECO:0000313" key="3">
    <source>
        <dbReference type="Proteomes" id="UP000199651"/>
    </source>
</evidence>
<dbReference type="AlphaFoldDB" id="A0A1H0LEX6"/>